<accession>M1H542</accession>
<organism evidence="4 5">
    <name type="scientific">Paramecium bursaria Chlorella virus IL3A</name>
    <name type="common">PBCV-IL3A</name>
    <dbReference type="NCBI Taxonomy" id="46019"/>
    <lineage>
        <taxon>Viruses</taxon>
        <taxon>Varidnaviria</taxon>
        <taxon>Bamfordvirae</taxon>
        <taxon>Nucleocytoviricota</taxon>
        <taxon>Megaviricetes</taxon>
        <taxon>Algavirales</taxon>
        <taxon>Phycodnaviridae</taxon>
        <taxon>Chlorovirus</taxon>
        <taxon>Chlorovirus illinoense</taxon>
    </lineage>
</organism>
<keyword evidence="2" id="KW-0472">Membrane</keyword>
<sequence length="433" mass="48984">MSEICFTDYVYPRSCGTKRWEIVNILMDAFKEYNNEESTFRCYSGDITFETDLTSGYVSNCSVLLGHEVSTYARVVRFNSFTIGPAYNHSYALVTPVQNSPHESMNSNGWAFVNPFTLPVWLLILGVISFAFIIQFLMRKYQLGVSTSSLNERNPETLSRSILSATGSVKLYASDSRVLTRELMSCCMAIFSVFIMSLYSSNLINFFYYQSLSNPIATSSSDFVVIHPAYKNIISYEDLGVYKGSHQELTSIFMVPYGIYSPDVIPVIPNTWGGTLENSTTSLSVVGYYKSAYQILYTKLVTPSVISYINKYVNDRMNEYNMIYTVSPDINLNENQSVPSNQLTLKNTWGIFVILGIGYVLSLIFRIVWTKKTGLDKLVFFKREDELAEFMPTNNSSIRDNSSIKNKENSGDKKSANKNSMDKSPGFMEISIN</sequence>
<dbReference type="Pfam" id="PF00060">
    <property type="entry name" value="Lig_chan"/>
    <property type="match status" value="1"/>
</dbReference>
<dbReference type="GO" id="GO:0015276">
    <property type="term" value="F:ligand-gated monoatomic ion channel activity"/>
    <property type="evidence" value="ECO:0007669"/>
    <property type="project" value="InterPro"/>
</dbReference>
<keyword evidence="2" id="KW-1133">Transmembrane helix</keyword>
<dbReference type="Gene3D" id="1.10.287.70">
    <property type="match status" value="1"/>
</dbReference>
<dbReference type="Proteomes" id="UP000247091">
    <property type="component" value="Segment"/>
</dbReference>
<feature type="transmembrane region" description="Helical" evidence="2">
    <location>
        <begin position="186"/>
        <end position="209"/>
    </location>
</feature>
<protein>
    <submittedName>
        <fullName evidence="4">Ligand-gated ion channel</fullName>
    </submittedName>
</protein>
<reference evidence="4 5" key="1">
    <citation type="submission" date="2012-10" db="EMBL/GenBank/DDBJ databases">
        <title>Towards defining the chloroviruses: a genomic journey through a genus of large DNA viruses.</title>
        <authorList>
            <person name="Jeanniard A."/>
            <person name="Dunigan D.D."/>
            <person name="Gurnon J.R."/>
            <person name="Agarkova I."/>
            <person name="Kang M."/>
            <person name="Vitek J."/>
            <person name="Duncan G."/>
            <person name="McClung O.W."/>
            <person name="Larsen M."/>
            <person name="Claverie J.-M."/>
            <person name="Van Etten J.L."/>
            <person name="Blanc G."/>
        </authorList>
    </citation>
    <scope>NUCLEOTIDE SEQUENCE [LARGE SCALE GENOMIC DNA]</scope>
</reference>
<feature type="domain" description="Ionotropic glutamate receptor C-terminal" evidence="3">
    <location>
        <begin position="119"/>
        <end position="358"/>
    </location>
</feature>
<dbReference type="EMBL" id="JX997169">
    <property type="protein sequence ID" value="AGE53798.1"/>
    <property type="molecule type" value="Genomic_DNA"/>
</dbReference>
<feature type="compositionally biased region" description="Basic and acidic residues" evidence="1">
    <location>
        <begin position="405"/>
        <end position="415"/>
    </location>
</feature>
<feature type="transmembrane region" description="Helical" evidence="2">
    <location>
        <begin position="349"/>
        <end position="369"/>
    </location>
</feature>
<evidence type="ECO:0000256" key="1">
    <source>
        <dbReference type="SAM" id="MobiDB-lite"/>
    </source>
</evidence>
<feature type="transmembrane region" description="Helical" evidence="2">
    <location>
        <begin position="118"/>
        <end position="138"/>
    </location>
</feature>
<evidence type="ECO:0000313" key="5">
    <source>
        <dbReference type="Proteomes" id="UP000247091"/>
    </source>
</evidence>
<evidence type="ECO:0000259" key="3">
    <source>
        <dbReference type="Pfam" id="PF00060"/>
    </source>
</evidence>
<keyword evidence="2" id="KW-0812">Transmembrane</keyword>
<dbReference type="InterPro" id="IPR001320">
    <property type="entry name" value="Iontro_rcpt_C"/>
</dbReference>
<organismHost>
    <name type="scientific">Chlorella</name>
    <dbReference type="NCBI Taxonomy" id="3071"/>
</organismHost>
<dbReference type="GO" id="GO:0016020">
    <property type="term" value="C:membrane"/>
    <property type="evidence" value="ECO:0007669"/>
    <property type="project" value="InterPro"/>
</dbReference>
<feature type="region of interest" description="Disordered" evidence="1">
    <location>
        <begin position="398"/>
        <end position="433"/>
    </location>
</feature>
<gene>
    <name evidence="4" type="primary">IL-3A_177R</name>
    <name evidence="4" type="ORF">PBCVIL3A_177R</name>
</gene>
<evidence type="ECO:0000313" key="4">
    <source>
        <dbReference type="EMBL" id="AGE53798.1"/>
    </source>
</evidence>
<proteinExistence type="predicted"/>
<name>M1H542_PBCVI</name>
<evidence type="ECO:0000256" key="2">
    <source>
        <dbReference type="SAM" id="Phobius"/>
    </source>
</evidence>
<dbReference type="TCDB" id="1.A.10.3.1">
    <property type="family name" value="the glutamate-gated ion channel (gic) family of neurotransmitter receptors"/>
</dbReference>